<comment type="caution">
    <text evidence="2">The sequence shown here is derived from an EMBL/GenBank/DDBJ whole genome shotgun (WGS) entry which is preliminary data.</text>
</comment>
<feature type="domain" description="N-acetyltransferase" evidence="1">
    <location>
        <begin position="13"/>
        <end position="167"/>
    </location>
</feature>
<accession>A0A3A6QXR1</accession>
<gene>
    <name evidence="2" type="ORF">DZ860_18275</name>
</gene>
<dbReference type="Gene3D" id="3.40.630.30">
    <property type="match status" value="1"/>
</dbReference>
<protein>
    <submittedName>
        <fullName evidence="2">N-acetyltransferase</fullName>
    </submittedName>
</protein>
<keyword evidence="3" id="KW-1185">Reference proteome</keyword>
<keyword evidence="2" id="KW-0808">Transferase</keyword>
<dbReference type="InterPro" id="IPR016181">
    <property type="entry name" value="Acyl_CoA_acyltransferase"/>
</dbReference>
<sequence>MTIVTRRLLLVPYNYSLQSEFLMLNCCVKNRAEMNGPHTVSSAKQLFQHVLSDESLHARAVLDSYNREYIGHLFISDLYGEPELGFIFDKAYWGKGIALEALSAFVPKAMRERKLTSIKSAVNRHHIAASRVLEKMGFEFVCEKHDALGSYKEYQFTSDVVEDETSQYETLAW</sequence>
<dbReference type="GO" id="GO:0016747">
    <property type="term" value="F:acyltransferase activity, transferring groups other than amino-acyl groups"/>
    <property type="evidence" value="ECO:0007669"/>
    <property type="project" value="InterPro"/>
</dbReference>
<dbReference type="SUPFAM" id="SSF55729">
    <property type="entry name" value="Acyl-CoA N-acyltransferases (Nat)"/>
    <property type="match status" value="1"/>
</dbReference>
<dbReference type="Pfam" id="PF13302">
    <property type="entry name" value="Acetyltransf_3"/>
    <property type="match status" value="1"/>
</dbReference>
<dbReference type="PANTHER" id="PTHR43792:SF1">
    <property type="entry name" value="N-ACETYLTRANSFERASE DOMAIN-CONTAINING PROTEIN"/>
    <property type="match status" value="1"/>
</dbReference>
<dbReference type="Proteomes" id="UP000273252">
    <property type="component" value="Unassembled WGS sequence"/>
</dbReference>
<evidence type="ECO:0000313" key="2">
    <source>
        <dbReference type="EMBL" id="RJX67540.1"/>
    </source>
</evidence>
<dbReference type="PANTHER" id="PTHR43792">
    <property type="entry name" value="GNAT FAMILY, PUTATIVE (AFU_ORTHOLOGUE AFUA_3G00765)-RELATED-RELATED"/>
    <property type="match status" value="1"/>
</dbReference>
<proteinExistence type="predicted"/>
<evidence type="ECO:0000259" key="1">
    <source>
        <dbReference type="PROSITE" id="PS51186"/>
    </source>
</evidence>
<dbReference type="InterPro" id="IPR000182">
    <property type="entry name" value="GNAT_dom"/>
</dbReference>
<organism evidence="2 3">
    <name type="scientific">Vibrio sinensis</name>
    <dbReference type="NCBI Taxonomy" id="2302434"/>
    <lineage>
        <taxon>Bacteria</taxon>
        <taxon>Pseudomonadati</taxon>
        <taxon>Pseudomonadota</taxon>
        <taxon>Gammaproteobacteria</taxon>
        <taxon>Vibrionales</taxon>
        <taxon>Vibrionaceae</taxon>
        <taxon>Vibrio</taxon>
    </lineage>
</organism>
<dbReference type="AlphaFoldDB" id="A0A3A6QXR1"/>
<dbReference type="PROSITE" id="PS51186">
    <property type="entry name" value="GNAT"/>
    <property type="match status" value="1"/>
</dbReference>
<dbReference type="InterPro" id="IPR051531">
    <property type="entry name" value="N-acetyltransferase"/>
</dbReference>
<name>A0A3A6QXR1_9VIBR</name>
<dbReference type="EMBL" id="QVMU01000022">
    <property type="protein sequence ID" value="RJX67540.1"/>
    <property type="molecule type" value="Genomic_DNA"/>
</dbReference>
<reference evidence="2 3" key="1">
    <citation type="submission" date="2018-08" db="EMBL/GenBank/DDBJ databases">
        <title>Vibrio isolated from the Eastern China Marginal Seas.</title>
        <authorList>
            <person name="Li Y."/>
        </authorList>
    </citation>
    <scope>NUCLEOTIDE SEQUENCE [LARGE SCALE GENOMIC DNA]</scope>
    <source>
        <strain evidence="2 3">BEI233</strain>
    </source>
</reference>
<dbReference type="OrthoDB" id="9801656at2"/>
<evidence type="ECO:0000313" key="3">
    <source>
        <dbReference type="Proteomes" id="UP000273252"/>
    </source>
</evidence>